<organism evidence="2 3">
    <name type="scientific">Pholiota conissans</name>
    <dbReference type="NCBI Taxonomy" id="109636"/>
    <lineage>
        <taxon>Eukaryota</taxon>
        <taxon>Fungi</taxon>
        <taxon>Dikarya</taxon>
        <taxon>Basidiomycota</taxon>
        <taxon>Agaricomycotina</taxon>
        <taxon>Agaricomycetes</taxon>
        <taxon>Agaricomycetidae</taxon>
        <taxon>Agaricales</taxon>
        <taxon>Agaricineae</taxon>
        <taxon>Strophariaceae</taxon>
        <taxon>Pholiota</taxon>
    </lineage>
</organism>
<dbReference type="SUPFAM" id="SSF52047">
    <property type="entry name" value="RNI-like"/>
    <property type="match status" value="1"/>
</dbReference>
<dbReference type="EMBL" id="MU155150">
    <property type="protein sequence ID" value="KAF9483738.1"/>
    <property type="molecule type" value="Genomic_DNA"/>
</dbReference>
<protein>
    <recommendedName>
        <fullName evidence="4">F-box domain-containing protein</fullName>
    </recommendedName>
</protein>
<evidence type="ECO:0000313" key="3">
    <source>
        <dbReference type="Proteomes" id="UP000807469"/>
    </source>
</evidence>
<reference evidence="2" key="1">
    <citation type="submission" date="2020-11" db="EMBL/GenBank/DDBJ databases">
        <authorList>
            <consortium name="DOE Joint Genome Institute"/>
            <person name="Ahrendt S."/>
            <person name="Riley R."/>
            <person name="Andreopoulos W."/>
            <person name="Labutti K."/>
            <person name="Pangilinan J."/>
            <person name="Ruiz-Duenas F.J."/>
            <person name="Barrasa J.M."/>
            <person name="Sanchez-Garcia M."/>
            <person name="Camarero S."/>
            <person name="Miyauchi S."/>
            <person name="Serrano A."/>
            <person name="Linde D."/>
            <person name="Babiker R."/>
            <person name="Drula E."/>
            <person name="Ayuso-Fernandez I."/>
            <person name="Pacheco R."/>
            <person name="Padilla G."/>
            <person name="Ferreira P."/>
            <person name="Barriuso J."/>
            <person name="Kellner H."/>
            <person name="Castanera R."/>
            <person name="Alfaro M."/>
            <person name="Ramirez L."/>
            <person name="Pisabarro A.G."/>
            <person name="Kuo A."/>
            <person name="Tritt A."/>
            <person name="Lipzen A."/>
            <person name="He G."/>
            <person name="Yan M."/>
            <person name="Ng V."/>
            <person name="Cullen D."/>
            <person name="Martin F."/>
            <person name="Rosso M.-N."/>
            <person name="Henrissat B."/>
            <person name="Hibbett D."/>
            <person name="Martinez A.T."/>
            <person name="Grigoriev I.V."/>
        </authorList>
    </citation>
    <scope>NUCLEOTIDE SEQUENCE</scope>
    <source>
        <strain evidence="2">CIRM-BRFM 674</strain>
    </source>
</reference>
<dbReference type="AlphaFoldDB" id="A0A9P5Z935"/>
<dbReference type="InterPro" id="IPR032675">
    <property type="entry name" value="LRR_dom_sf"/>
</dbReference>
<accession>A0A9P5Z935</accession>
<proteinExistence type="predicted"/>
<feature type="non-terminal residue" evidence="2">
    <location>
        <position position="216"/>
    </location>
</feature>
<evidence type="ECO:0000256" key="1">
    <source>
        <dbReference type="SAM" id="MobiDB-lite"/>
    </source>
</evidence>
<comment type="caution">
    <text evidence="2">The sequence shown here is derived from an EMBL/GenBank/DDBJ whole genome shotgun (WGS) entry which is preliminary data.</text>
</comment>
<gene>
    <name evidence="2" type="ORF">BDN70DRAFT_826868</name>
</gene>
<dbReference type="Gene3D" id="3.80.10.10">
    <property type="entry name" value="Ribonuclease Inhibitor"/>
    <property type="match status" value="1"/>
</dbReference>
<evidence type="ECO:0000313" key="2">
    <source>
        <dbReference type="EMBL" id="KAF9483738.1"/>
    </source>
</evidence>
<dbReference type="Proteomes" id="UP000807469">
    <property type="component" value="Unassembled WGS sequence"/>
</dbReference>
<name>A0A9P5Z935_9AGAR</name>
<keyword evidence="3" id="KW-1185">Reference proteome</keyword>
<sequence length="216" mass="23658">MDALPTELHAYICQTACIDDGTTIRALSGVSRYYHEVSRPFLYQNVSAFGVNQVMDLLEQLERLPAQMRLIRYLFLSDVSSEETKSDPESPHAPQPSRLTDKQTQALARIISLSSSTLKSFSLVAHSPLSSTSLIARVFRTSFPHLQSLSISGFYPFPSSVGKFPSLKHLHLSGNRNPHGLLHMCALEETFPALATLAITGLGAAGGFVIELEEAL</sequence>
<feature type="region of interest" description="Disordered" evidence="1">
    <location>
        <begin position="82"/>
        <end position="101"/>
    </location>
</feature>
<evidence type="ECO:0008006" key="4">
    <source>
        <dbReference type="Google" id="ProtNLM"/>
    </source>
</evidence>
<dbReference type="OrthoDB" id="3256367at2759"/>